<organism evidence="14 15">
    <name type="scientific">Pseudomonas knackmussii (strain DSM 6978 / CCUG 54928 / LMG 23759 / B13)</name>
    <dbReference type="NCBI Taxonomy" id="1301098"/>
    <lineage>
        <taxon>Bacteria</taxon>
        <taxon>Pseudomonadati</taxon>
        <taxon>Pseudomonadota</taxon>
        <taxon>Gammaproteobacteria</taxon>
        <taxon>Pseudomonadales</taxon>
        <taxon>Pseudomonadaceae</taxon>
        <taxon>Pseudomonas</taxon>
    </lineage>
</organism>
<evidence type="ECO:0000256" key="8">
    <source>
        <dbReference type="ARBA" id="ARBA00068311"/>
    </source>
</evidence>
<evidence type="ECO:0000256" key="2">
    <source>
        <dbReference type="ARBA" id="ARBA00009347"/>
    </source>
</evidence>
<dbReference type="STRING" id="1301098.PKB_5392"/>
<dbReference type="PROSITE" id="PS00073">
    <property type="entry name" value="ACYL_COA_DH_2"/>
    <property type="match status" value="1"/>
</dbReference>
<dbReference type="FunFam" id="2.40.110.10:FF:000002">
    <property type="entry name" value="Acyl-CoA dehydrogenase fadE12"/>
    <property type="match status" value="1"/>
</dbReference>
<dbReference type="AlphaFoldDB" id="A0A024HPY4"/>
<evidence type="ECO:0000256" key="5">
    <source>
        <dbReference type="ARBA" id="ARBA00023002"/>
    </source>
</evidence>
<dbReference type="FunFam" id="1.20.140.10:FF:000004">
    <property type="entry name" value="Acyl-CoA dehydrogenase FadE25"/>
    <property type="match status" value="1"/>
</dbReference>
<dbReference type="InterPro" id="IPR046373">
    <property type="entry name" value="Acyl-CoA_Oxase/DH_mid-dom_sf"/>
</dbReference>
<dbReference type="eggNOG" id="COG1960">
    <property type="taxonomic scope" value="Bacteria"/>
</dbReference>
<evidence type="ECO:0000256" key="9">
    <source>
        <dbReference type="ARBA" id="ARBA00075603"/>
    </source>
</evidence>
<dbReference type="Proteomes" id="UP000025241">
    <property type="component" value="Chromosome I"/>
</dbReference>
<evidence type="ECO:0000256" key="3">
    <source>
        <dbReference type="ARBA" id="ARBA00022630"/>
    </source>
</evidence>
<accession>A0A024HPY4</accession>
<keyword evidence="3 10" id="KW-0285">Flavoprotein</keyword>
<evidence type="ECO:0000256" key="6">
    <source>
        <dbReference type="ARBA" id="ARBA00052938"/>
    </source>
</evidence>
<feature type="domain" description="Acyl-CoA dehydrogenase/oxidase N-terminal" evidence="13">
    <location>
        <begin position="8"/>
        <end position="117"/>
    </location>
</feature>
<keyword evidence="15" id="KW-1185">Reference proteome</keyword>
<dbReference type="EMBL" id="HG322950">
    <property type="protein sequence ID" value="CDF86704.1"/>
    <property type="molecule type" value="Genomic_DNA"/>
</dbReference>
<dbReference type="RefSeq" id="WP_043256009.1">
    <property type="nucleotide sequence ID" value="NZ_HG322950.1"/>
</dbReference>
<dbReference type="SUPFAM" id="SSF56645">
    <property type="entry name" value="Acyl-CoA dehydrogenase NM domain-like"/>
    <property type="match status" value="1"/>
</dbReference>
<dbReference type="OrthoDB" id="9770681at2"/>
<dbReference type="InterPro" id="IPR013786">
    <property type="entry name" value="AcylCoA_DH/ox_N"/>
</dbReference>
<evidence type="ECO:0000256" key="4">
    <source>
        <dbReference type="ARBA" id="ARBA00022827"/>
    </source>
</evidence>
<name>A0A024HPY4_PSEKB</name>
<reference evidence="14 15" key="2">
    <citation type="submission" date="2014-05" db="EMBL/GenBank/DDBJ databases">
        <title>Genome sequence of the 3-chlorobenzoate degrading bacterium Pseudomonas knackmussii B13 shows multiple evidence for horizontal gene transfer.</title>
        <authorList>
            <person name="Miyazaki R."/>
            <person name="Bertelli C."/>
            <person name="Falquet L."/>
            <person name="Robinson-Rechavi M."/>
            <person name="Gharib W."/>
            <person name="Roy S."/>
            <person name="Van der Meer J.R."/>
        </authorList>
    </citation>
    <scope>NUCLEOTIDE SEQUENCE [LARGE SCALE GENOMIC DNA]</scope>
    <source>
        <strain evidence="14 15">B13</strain>
    </source>
</reference>
<dbReference type="Gene3D" id="1.10.540.10">
    <property type="entry name" value="Acyl-CoA dehydrogenase/oxidase, N-terminal domain"/>
    <property type="match status" value="1"/>
</dbReference>
<dbReference type="Gene3D" id="2.40.110.10">
    <property type="entry name" value="Butyryl-CoA Dehydrogenase, subunit A, domain 2"/>
    <property type="match status" value="1"/>
</dbReference>
<dbReference type="Pfam" id="PF02770">
    <property type="entry name" value="Acyl-CoA_dh_M"/>
    <property type="match status" value="1"/>
</dbReference>
<feature type="domain" description="Acyl-CoA dehydrogenase/oxidase C-terminal" evidence="11">
    <location>
        <begin position="227"/>
        <end position="376"/>
    </location>
</feature>
<gene>
    <name evidence="14" type="ORF">PKB_5392</name>
</gene>
<dbReference type="PATRIC" id="fig|1301098.3.peg.5380"/>
<feature type="domain" description="Acyl-CoA oxidase/dehydrogenase middle" evidence="12">
    <location>
        <begin position="121"/>
        <end position="214"/>
    </location>
</feature>
<evidence type="ECO:0000256" key="1">
    <source>
        <dbReference type="ARBA" id="ARBA00001974"/>
    </source>
</evidence>
<dbReference type="Pfam" id="PF00441">
    <property type="entry name" value="Acyl-CoA_dh_1"/>
    <property type="match status" value="1"/>
</dbReference>
<evidence type="ECO:0000313" key="15">
    <source>
        <dbReference type="Proteomes" id="UP000025241"/>
    </source>
</evidence>
<proteinExistence type="inferred from homology"/>
<dbReference type="EC" id="3.13.1.4" evidence="7"/>
<keyword evidence="5 10" id="KW-0560">Oxidoreductase</keyword>
<dbReference type="InterPro" id="IPR036250">
    <property type="entry name" value="AcylCo_DH-like_C"/>
</dbReference>
<evidence type="ECO:0000259" key="13">
    <source>
        <dbReference type="Pfam" id="PF02771"/>
    </source>
</evidence>
<evidence type="ECO:0000259" key="12">
    <source>
        <dbReference type="Pfam" id="PF02770"/>
    </source>
</evidence>
<comment type="cofactor">
    <cofactor evidence="1 10">
        <name>FAD</name>
        <dbReference type="ChEBI" id="CHEBI:57692"/>
    </cofactor>
</comment>
<dbReference type="Gene3D" id="1.20.140.10">
    <property type="entry name" value="Butyryl-CoA Dehydrogenase, subunit A, domain 3"/>
    <property type="match status" value="1"/>
</dbReference>
<dbReference type="GO" id="GO:0003995">
    <property type="term" value="F:acyl-CoA dehydrogenase activity"/>
    <property type="evidence" value="ECO:0007669"/>
    <property type="project" value="InterPro"/>
</dbReference>
<dbReference type="PANTHER" id="PTHR43884">
    <property type="entry name" value="ACYL-COA DEHYDROGENASE"/>
    <property type="match status" value="1"/>
</dbReference>
<dbReference type="HOGENOM" id="CLU_018204_0_1_6"/>
<dbReference type="InterPro" id="IPR009075">
    <property type="entry name" value="AcylCo_DH/oxidase_C"/>
</dbReference>
<dbReference type="InterPro" id="IPR009100">
    <property type="entry name" value="AcylCoA_DH/oxidase_NM_dom_sf"/>
</dbReference>
<dbReference type="InterPro" id="IPR006091">
    <property type="entry name" value="Acyl-CoA_Oxase/DH_mid-dom"/>
</dbReference>
<evidence type="ECO:0000256" key="7">
    <source>
        <dbReference type="ARBA" id="ARBA00066461"/>
    </source>
</evidence>
<dbReference type="InterPro" id="IPR037069">
    <property type="entry name" value="AcylCoA_DH/ox_N_sf"/>
</dbReference>
<dbReference type="PANTHER" id="PTHR43884:SF12">
    <property type="entry name" value="ISOVALERYL-COA DEHYDROGENASE, MITOCHONDRIAL-RELATED"/>
    <property type="match status" value="1"/>
</dbReference>
<sequence>MNFEIDATEQAIVDAAERVCREVLAANAQRYDETESFCAESLKALGELGFMGINLPEQYGGFGIGSLAMSAVVEAVSAACASTASALTAHFLATDSILIGGTEAQRQEWLPRCASGELLGAFGLTEPAAGSNPADMRTRAVRENDGWRIRGSKHYITNAREADFIVLYAKTDPEAGARGISAFMIPRGTEGVTFSNPEKTMGLRGSTIYELALDCWLPASALLGQENHGFRTAMEVLDRGRVEVAAMSLGIARAAMEYALKWVDERQIGPKPLSAYQGTQWRIADMHAQFEAARLLTMKAAARRDSGQRFSLESATAKLFAAEACGFITDAALQLHGGYGYIRDLPLERFVRDARILRIFEGTSEVQKIIISRAVLEAARQ</sequence>
<keyword evidence="4 10" id="KW-0274">FAD</keyword>
<dbReference type="InterPro" id="IPR006089">
    <property type="entry name" value="Acyl-CoA_DH_CS"/>
</dbReference>
<dbReference type="GO" id="GO:0050660">
    <property type="term" value="F:flavin adenine dinucleotide binding"/>
    <property type="evidence" value="ECO:0007669"/>
    <property type="project" value="InterPro"/>
</dbReference>
<dbReference type="KEGG" id="pkc:PKB_5392"/>
<protein>
    <recommendedName>
        <fullName evidence="8">3-sulfinopropanoyl-CoA desulfinase</fullName>
        <ecNumber evidence="7">3.13.1.4</ecNumber>
    </recommendedName>
    <alternativeName>
        <fullName evidence="9">3-sulfinopropionyl coenzyme A desulfinase</fullName>
    </alternativeName>
</protein>
<reference evidence="14 15" key="1">
    <citation type="submission" date="2013-03" db="EMBL/GenBank/DDBJ databases">
        <authorList>
            <person name="Linke B."/>
        </authorList>
    </citation>
    <scope>NUCLEOTIDE SEQUENCE [LARGE SCALE GENOMIC DNA]</scope>
    <source>
        <strain evidence="14 15">B13</strain>
    </source>
</reference>
<evidence type="ECO:0000259" key="11">
    <source>
        <dbReference type="Pfam" id="PF00441"/>
    </source>
</evidence>
<evidence type="ECO:0000313" key="14">
    <source>
        <dbReference type="EMBL" id="CDF86704.1"/>
    </source>
</evidence>
<dbReference type="SUPFAM" id="SSF47203">
    <property type="entry name" value="Acyl-CoA dehydrogenase C-terminal domain-like"/>
    <property type="match status" value="1"/>
</dbReference>
<dbReference type="PIRSF" id="PIRSF016578">
    <property type="entry name" value="HsaA"/>
    <property type="match status" value="1"/>
</dbReference>
<comment type="similarity">
    <text evidence="2 10">Belongs to the acyl-CoA dehydrogenase family.</text>
</comment>
<dbReference type="Pfam" id="PF02771">
    <property type="entry name" value="Acyl-CoA_dh_N"/>
    <property type="match status" value="1"/>
</dbReference>
<comment type="catalytic activity">
    <reaction evidence="6">
        <text>3-sulfinopropanoyl-CoA + H2O = propanoyl-CoA + sulfite + H(+)</text>
        <dbReference type="Rhea" id="RHEA:41624"/>
        <dbReference type="ChEBI" id="CHEBI:15377"/>
        <dbReference type="ChEBI" id="CHEBI:15378"/>
        <dbReference type="ChEBI" id="CHEBI:17359"/>
        <dbReference type="ChEBI" id="CHEBI:57392"/>
        <dbReference type="ChEBI" id="CHEBI:78349"/>
        <dbReference type="EC" id="3.13.1.4"/>
    </reaction>
    <physiologicalReaction direction="left-to-right" evidence="6">
        <dbReference type="Rhea" id="RHEA:41625"/>
    </physiologicalReaction>
</comment>
<evidence type="ECO:0000256" key="10">
    <source>
        <dbReference type="RuleBase" id="RU362125"/>
    </source>
</evidence>